<evidence type="ECO:0000313" key="11">
    <source>
        <dbReference type="EMBL" id="KAK9162063.1"/>
    </source>
</evidence>
<sequence length="680" mass="75188">MVLHLDSFMSDGYTSTISAHEWLSVIASAELHHLRVLTLRGCNLAGSIDTSMLNLSSLSHLDLSNNDITHFPQQMFHLPNLKVLDLSDNSHLTGSLPEFPPGSILQQLILYRTSFSGRIPDSIGNLKQLTNFQIDSCGFFGKLPHSVGNLEQLAFLGLGGNNFEGEIPSSFSKLSHLKEVDMSSNRFVGPLPSLKASCMSIARIDLSFNKLSGPIPSSYYTNNGLPSLIDLTLSNNQLNGSIPSCLFNLPSLQVIYLDQNKFTGILDDEAFPNSASPPLVWLNLSYNLLEGNIPNFVSKLTSLFSLDLSSNNFHGVVDPRMFGSLKNLSRIDLSDNIMLLIDTSDIVATIPSLSVFKASSCNLSVVPEFLRYQPVLYSLDLSNNQIQGKMPDWLWNKVEYSLDLSHNSLVGFEDPFSNRSLSSLEILDLSSNNLEGSPPNFPKSMDSISLSKKKLSGAIPLTICNTNWSYIDLSHNQMSGEIPSCLFNSLKGWEDEEDSFSVEDLSKNKVQGVIPDKFGAECGVEGLNLNGNQLEGPLPRSLANCRFLKVLDLGSNQINDTFPFWLGHLESLQVLMLQSNKFQGPIWRHCIVNSSFASLHIIGLSANSFIGHLPLEYFSSPNFKAQDEDDDHQTSQSTMPYVTYTFLMFPNKGQTLEYTKVQIPQLNAIDLSSNLFDGEI</sequence>
<dbReference type="FunFam" id="3.80.10.10:FF:000095">
    <property type="entry name" value="LRR receptor-like serine/threonine-protein kinase GSO1"/>
    <property type="match status" value="1"/>
</dbReference>
<dbReference type="SUPFAM" id="SSF52058">
    <property type="entry name" value="L domain-like"/>
    <property type="match status" value="2"/>
</dbReference>
<evidence type="ECO:0000313" key="12">
    <source>
        <dbReference type="Proteomes" id="UP001420932"/>
    </source>
</evidence>
<evidence type="ECO:0000256" key="9">
    <source>
        <dbReference type="ARBA" id="ARBA00023180"/>
    </source>
</evidence>
<evidence type="ECO:0000256" key="7">
    <source>
        <dbReference type="ARBA" id="ARBA00023136"/>
    </source>
</evidence>
<dbReference type="PROSITE" id="PS51450">
    <property type="entry name" value="LRR"/>
    <property type="match status" value="1"/>
</dbReference>
<keyword evidence="5" id="KW-0677">Repeat</keyword>
<protein>
    <recommendedName>
        <fullName evidence="10">Disease resistance R13L4/SHOC-2-like LRR domain-containing protein</fullName>
    </recommendedName>
</protein>
<feature type="domain" description="Disease resistance R13L4/SHOC-2-like LRR" evidence="10">
    <location>
        <begin position="27"/>
        <end position="273"/>
    </location>
</feature>
<keyword evidence="9" id="KW-0325">Glycoprotein</keyword>
<dbReference type="Pfam" id="PF00560">
    <property type="entry name" value="LRR_1"/>
    <property type="match status" value="4"/>
</dbReference>
<gene>
    <name evidence="11" type="ORF">Syun_002965</name>
</gene>
<keyword evidence="2" id="KW-0433">Leucine-rich repeat</keyword>
<evidence type="ECO:0000256" key="1">
    <source>
        <dbReference type="ARBA" id="ARBA00004167"/>
    </source>
</evidence>
<evidence type="ECO:0000256" key="6">
    <source>
        <dbReference type="ARBA" id="ARBA00022989"/>
    </source>
</evidence>
<evidence type="ECO:0000256" key="8">
    <source>
        <dbReference type="ARBA" id="ARBA00023170"/>
    </source>
</evidence>
<reference evidence="11 12" key="1">
    <citation type="submission" date="2024-01" db="EMBL/GenBank/DDBJ databases">
        <title>Genome assemblies of Stephania.</title>
        <authorList>
            <person name="Yang L."/>
        </authorList>
    </citation>
    <scope>NUCLEOTIDE SEQUENCE [LARGE SCALE GENOMIC DNA]</scope>
    <source>
        <strain evidence="11">YNDBR</strain>
        <tissue evidence="11">Leaf</tissue>
    </source>
</reference>
<dbReference type="PRINTS" id="PR00019">
    <property type="entry name" value="LEURICHRPT"/>
</dbReference>
<keyword evidence="7" id="KW-0472">Membrane</keyword>
<accession>A0AAP0L1S7</accession>
<dbReference type="Pfam" id="PF23598">
    <property type="entry name" value="LRR_14"/>
    <property type="match status" value="1"/>
</dbReference>
<dbReference type="SMART" id="SM00369">
    <property type="entry name" value="LRR_TYP"/>
    <property type="match status" value="6"/>
</dbReference>
<evidence type="ECO:0000256" key="2">
    <source>
        <dbReference type="ARBA" id="ARBA00022614"/>
    </source>
</evidence>
<dbReference type="PANTHER" id="PTHR27000">
    <property type="entry name" value="LEUCINE-RICH REPEAT RECEPTOR-LIKE PROTEIN KINASE FAMILY PROTEIN-RELATED"/>
    <property type="match status" value="1"/>
</dbReference>
<keyword evidence="12" id="KW-1185">Reference proteome</keyword>
<comment type="caution">
    <text evidence="11">The sequence shown here is derived from an EMBL/GenBank/DDBJ whole genome shotgun (WGS) entry which is preliminary data.</text>
</comment>
<organism evidence="11 12">
    <name type="scientific">Stephania yunnanensis</name>
    <dbReference type="NCBI Taxonomy" id="152371"/>
    <lineage>
        <taxon>Eukaryota</taxon>
        <taxon>Viridiplantae</taxon>
        <taxon>Streptophyta</taxon>
        <taxon>Embryophyta</taxon>
        <taxon>Tracheophyta</taxon>
        <taxon>Spermatophyta</taxon>
        <taxon>Magnoliopsida</taxon>
        <taxon>Ranunculales</taxon>
        <taxon>Menispermaceae</taxon>
        <taxon>Menispermoideae</taxon>
        <taxon>Cissampelideae</taxon>
        <taxon>Stephania</taxon>
    </lineage>
</organism>
<evidence type="ECO:0000256" key="3">
    <source>
        <dbReference type="ARBA" id="ARBA00022692"/>
    </source>
</evidence>
<keyword evidence="6" id="KW-1133">Transmembrane helix</keyword>
<keyword evidence="4" id="KW-0732">Signal</keyword>
<dbReference type="InterPro" id="IPR001611">
    <property type="entry name" value="Leu-rich_rpt"/>
</dbReference>
<dbReference type="Gene3D" id="3.80.10.10">
    <property type="entry name" value="Ribonuclease Inhibitor"/>
    <property type="match status" value="3"/>
</dbReference>
<dbReference type="InterPro" id="IPR003591">
    <property type="entry name" value="Leu-rich_rpt_typical-subtyp"/>
</dbReference>
<dbReference type="GO" id="GO:0016020">
    <property type="term" value="C:membrane"/>
    <property type="evidence" value="ECO:0007669"/>
    <property type="project" value="UniProtKB-SubCell"/>
</dbReference>
<dbReference type="PANTHER" id="PTHR27000:SF787">
    <property type="entry name" value="RECEPTOR-LIKE PROTEIN 39"/>
    <property type="match status" value="1"/>
</dbReference>
<dbReference type="AlphaFoldDB" id="A0AAP0L1S7"/>
<keyword evidence="3" id="KW-0812">Transmembrane</keyword>
<evidence type="ECO:0000256" key="4">
    <source>
        <dbReference type="ARBA" id="ARBA00022729"/>
    </source>
</evidence>
<comment type="subcellular location">
    <subcellularLocation>
        <location evidence="1">Membrane</location>
        <topology evidence="1">Single-pass membrane protein</topology>
    </subcellularLocation>
</comment>
<proteinExistence type="predicted"/>
<name>A0AAP0L1S7_9MAGN</name>
<evidence type="ECO:0000259" key="10">
    <source>
        <dbReference type="Pfam" id="PF23598"/>
    </source>
</evidence>
<dbReference type="Pfam" id="PF13516">
    <property type="entry name" value="LRR_6"/>
    <property type="match status" value="1"/>
</dbReference>
<dbReference type="EMBL" id="JBBNAF010000002">
    <property type="protein sequence ID" value="KAK9162063.1"/>
    <property type="molecule type" value="Genomic_DNA"/>
</dbReference>
<dbReference type="InterPro" id="IPR055414">
    <property type="entry name" value="LRR_R13L4/SHOC2-like"/>
</dbReference>
<evidence type="ECO:0000256" key="5">
    <source>
        <dbReference type="ARBA" id="ARBA00022737"/>
    </source>
</evidence>
<dbReference type="InterPro" id="IPR032675">
    <property type="entry name" value="LRR_dom_sf"/>
</dbReference>
<keyword evidence="8" id="KW-0675">Receptor</keyword>
<dbReference type="Proteomes" id="UP001420932">
    <property type="component" value="Unassembled WGS sequence"/>
</dbReference>